<protein>
    <submittedName>
        <fullName evidence="1">Uncharacterized protein</fullName>
    </submittedName>
</protein>
<evidence type="ECO:0000313" key="1">
    <source>
        <dbReference type="EMBL" id="CEK84753.1"/>
    </source>
</evidence>
<dbReference type="AlphaFoldDB" id="A0A0B7AV54"/>
<feature type="non-terminal residue" evidence="1">
    <location>
        <position position="1"/>
    </location>
</feature>
<sequence length="53" mass="5943">RSEGCRFDPNRVTCAIYPECDRSVDGAAEFVQHSQQMGLPFEEPSATKSILHM</sequence>
<dbReference type="EMBL" id="HACG01037888">
    <property type="protein sequence ID" value="CEK84753.1"/>
    <property type="molecule type" value="Transcribed_RNA"/>
</dbReference>
<accession>A0A0B7AV54</accession>
<proteinExistence type="predicted"/>
<name>A0A0B7AV54_9EUPU</name>
<gene>
    <name evidence="1" type="primary">ORF144307</name>
</gene>
<organism evidence="1">
    <name type="scientific">Arion vulgaris</name>
    <dbReference type="NCBI Taxonomy" id="1028688"/>
    <lineage>
        <taxon>Eukaryota</taxon>
        <taxon>Metazoa</taxon>
        <taxon>Spiralia</taxon>
        <taxon>Lophotrochozoa</taxon>
        <taxon>Mollusca</taxon>
        <taxon>Gastropoda</taxon>
        <taxon>Heterobranchia</taxon>
        <taxon>Euthyneura</taxon>
        <taxon>Panpulmonata</taxon>
        <taxon>Eupulmonata</taxon>
        <taxon>Stylommatophora</taxon>
        <taxon>Helicina</taxon>
        <taxon>Arionoidea</taxon>
        <taxon>Arionidae</taxon>
        <taxon>Arion</taxon>
    </lineage>
</organism>
<reference evidence="1" key="1">
    <citation type="submission" date="2014-12" db="EMBL/GenBank/DDBJ databases">
        <title>Insight into the proteome of Arion vulgaris.</title>
        <authorList>
            <person name="Aradska J."/>
            <person name="Bulat T."/>
            <person name="Smidak R."/>
            <person name="Sarate P."/>
            <person name="Gangsoo J."/>
            <person name="Sialana F."/>
            <person name="Bilban M."/>
            <person name="Lubec G."/>
        </authorList>
    </citation>
    <scope>NUCLEOTIDE SEQUENCE</scope>
    <source>
        <tissue evidence="1">Skin</tissue>
    </source>
</reference>